<name>Q8BEN9_9GAMA</name>
<keyword evidence="2" id="KW-1133">Transmembrane helix</keyword>
<dbReference type="InterPro" id="IPR010881">
    <property type="entry name" value="Herpes_LMP2"/>
</dbReference>
<keyword evidence="2" id="KW-0812">Transmembrane</keyword>
<reference evidence="3 4" key="1">
    <citation type="journal article" date="2001" name="Proc. Natl. Acad. Sci. U.S.A.">
        <title>An Epstein-Barr-related herpesvirus from marmoset lymphomas.</title>
        <authorList>
            <person name="Cho Y."/>
            <person name="Ramer J."/>
            <person name="Rivailler P."/>
            <person name="Quink C."/>
            <person name="Garber R.L."/>
            <person name="Beier D.R."/>
            <person name="Wang F."/>
        </authorList>
    </citation>
    <scope>NUCLEOTIDE SEQUENCE [LARGE SCALE GENOMIC DNA]</scope>
    <source>
        <strain evidence="3 4">CJ0149</strain>
    </source>
</reference>
<keyword evidence="4" id="KW-1185">Reference proteome</keyword>
<evidence type="ECO:0000313" key="3">
    <source>
        <dbReference type="EMBL" id="AAN64290.1"/>
    </source>
</evidence>
<dbReference type="Pfam" id="PF07415">
    <property type="entry name" value="Herpes_LMP2"/>
    <property type="match status" value="1"/>
</dbReference>
<organism evidence="3 4">
    <name type="scientific">callitrichine gammaherpesvirus 3</name>
    <name type="common">Marmoset lymphocryptovirus</name>
    <dbReference type="NCBI Taxonomy" id="106331"/>
    <lineage>
        <taxon>Viruses</taxon>
        <taxon>Duplodnaviria</taxon>
        <taxon>Heunggongvirae</taxon>
        <taxon>Peploviricota</taxon>
        <taxon>Herviviricetes</taxon>
        <taxon>Herpesvirales</taxon>
        <taxon>Orthoherpesviridae</taxon>
        <taxon>Gammaherpesvirinae</taxon>
        <taxon>Lymphocryptovirus</taxon>
        <taxon>Lymphocryptovirus callitrichinegamma3</taxon>
    </lineage>
</organism>
<feature type="transmembrane region" description="Helical" evidence="2">
    <location>
        <begin position="286"/>
        <end position="304"/>
    </location>
</feature>
<reference evidence="3 4" key="2">
    <citation type="journal article" date="2002" name="J. Virol.">
        <title>Complete genomic sequence of an Epstein-Barr virus-related herpesvirus naturally infecting a new world primate: a defining point in the evolution of oncogenic lymphocryptoviruses.</title>
        <authorList>
            <person name="Rivailler P."/>
            <person name="Cho Y.G."/>
            <person name="Wang F."/>
        </authorList>
    </citation>
    <scope>NUCLEOTIDE SEQUENCE [LARGE SCALE GENOMIC DNA]</scope>
    <source>
        <strain evidence="3 4">CJ0149</strain>
    </source>
</reference>
<dbReference type="KEGG" id="vg:955888"/>
<feature type="region of interest" description="Disordered" evidence="1">
    <location>
        <begin position="382"/>
        <end position="413"/>
    </location>
</feature>
<evidence type="ECO:0000256" key="2">
    <source>
        <dbReference type="SAM" id="Phobius"/>
    </source>
</evidence>
<feature type="transmembrane region" description="Helical" evidence="2">
    <location>
        <begin position="12"/>
        <end position="34"/>
    </location>
</feature>
<evidence type="ECO:0000256" key="1">
    <source>
        <dbReference type="SAM" id="MobiDB-lite"/>
    </source>
</evidence>
<feature type="transmembrane region" description="Helical" evidence="2">
    <location>
        <begin position="214"/>
        <end position="235"/>
    </location>
</feature>
<accession>Q8BEN9</accession>
<dbReference type="GO" id="GO:0019042">
    <property type="term" value="P:viral latency"/>
    <property type="evidence" value="ECO:0007669"/>
    <property type="project" value="InterPro"/>
</dbReference>
<dbReference type="EMBL" id="AF319782">
    <property type="protein sequence ID" value="AAN64290.1"/>
    <property type="molecule type" value="Genomic_DNA"/>
</dbReference>
<feature type="transmembrane region" description="Helical" evidence="2">
    <location>
        <begin position="247"/>
        <end position="266"/>
    </location>
</feature>
<feature type="transmembrane region" description="Helical" evidence="2">
    <location>
        <begin position="72"/>
        <end position="92"/>
    </location>
</feature>
<feature type="transmembrane region" description="Helical" evidence="2">
    <location>
        <begin position="339"/>
        <end position="361"/>
    </location>
</feature>
<feature type="transmembrane region" description="Helical" evidence="2">
    <location>
        <begin position="311"/>
        <end position="333"/>
    </location>
</feature>
<feature type="transmembrane region" description="Helical" evidence="2">
    <location>
        <begin position="190"/>
        <end position="208"/>
    </location>
</feature>
<feature type="transmembrane region" description="Helical" evidence="2">
    <location>
        <begin position="98"/>
        <end position="119"/>
    </location>
</feature>
<feature type="compositionally biased region" description="Basic and acidic residues" evidence="1">
    <location>
        <begin position="393"/>
        <end position="402"/>
    </location>
</feature>
<proteinExistence type="predicted"/>
<dbReference type="Proteomes" id="UP000202809">
    <property type="component" value="Segment"/>
</dbReference>
<keyword evidence="2" id="KW-0472">Membrane</keyword>
<feature type="transmembrane region" description="Helical" evidence="2">
    <location>
        <begin position="159"/>
        <end position="178"/>
    </location>
</feature>
<dbReference type="GeneID" id="955888"/>
<evidence type="ECO:0000313" key="4">
    <source>
        <dbReference type="Proteomes" id="UP000202809"/>
    </source>
</evidence>
<dbReference type="RefSeq" id="NP_733851.1">
    <property type="nucleotide sequence ID" value="NC_004367.1"/>
</dbReference>
<dbReference type="GO" id="GO:0033644">
    <property type="term" value="C:host cell membrane"/>
    <property type="evidence" value="ECO:0007669"/>
    <property type="project" value="InterPro"/>
</dbReference>
<feature type="transmembrane region" description="Helical" evidence="2">
    <location>
        <begin position="40"/>
        <end position="60"/>
    </location>
</feature>
<dbReference type="TCDB" id="9.B.387.2.2">
    <property type="family name" value="the viral latent membrane protein (vlmp) family"/>
</dbReference>
<protein>
    <submittedName>
        <fullName evidence="3">C7</fullName>
    </submittedName>
</protein>
<sequence length="413" mass="45389">MAGHWYESVIPGLFLCPLILPSLFWICSLLTFLVGHGANIVSAVLFLVLAWCLLIANWNVTREDFVSGRRSSMSSLSVAASTATAMFASFLTLSFDGLGLLLFGTALVIQTIYVLYLVVMEITVWIMMFRYLHFWITLLFLLSPIILSVACLIIQSSALLIEAVVVTTITVLAIFLWLPPQGAEADLGTALLILNTALCLVVLILTAIPTDAQILTVFCLFCQWTLFICLGIRMICNWRGKLTRIICLKFCLYGLISASLSFGWYAFLKEVTLPTTATVDPRQLPLFLFILSSVLVILAIMMEFQTSSSLFAALFVIIAGMLCVTVGVIFLLAGVKPLLSGMICASGITMLVLGVVLLVVCTRASTRESIYEDLRYPTRDANGEYENVGYPPRDGDAPHRLGEPVYDDVEQAT</sequence>
<feature type="transmembrane region" description="Helical" evidence="2">
    <location>
        <begin position="131"/>
        <end position="153"/>
    </location>
</feature>